<dbReference type="Pfam" id="PF00639">
    <property type="entry name" value="Rotamase"/>
    <property type="match status" value="1"/>
</dbReference>
<dbReference type="InterPro" id="IPR000297">
    <property type="entry name" value="PPIase_PpiC"/>
</dbReference>
<keyword evidence="1" id="KW-0413">Isomerase</keyword>
<feature type="compositionally biased region" description="Acidic residues" evidence="2">
    <location>
        <begin position="451"/>
        <end position="460"/>
    </location>
</feature>
<proteinExistence type="predicted"/>
<dbReference type="AlphaFoldDB" id="A0A0S7WJY3"/>
<evidence type="ECO:0000256" key="1">
    <source>
        <dbReference type="PROSITE-ProRule" id="PRU00278"/>
    </source>
</evidence>
<dbReference type="Gene3D" id="3.10.50.40">
    <property type="match status" value="1"/>
</dbReference>
<name>A0A0S7WJY3_UNCT6</name>
<dbReference type="PANTHER" id="PTHR47245:SF2">
    <property type="entry name" value="PEPTIDYL-PROLYL CIS-TRANS ISOMERASE HP_0175-RELATED"/>
    <property type="match status" value="1"/>
</dbReference>
<organism evidence="4 5">
    <name type="scientific">candidate division TA06 bacterium DG_26</name>
    <dbReference type="NCBI Taxonomy" id="1703771"/>
    <lineage>
        <taxon>Bacteria</taxon>
        <taxon>Bacteria division TA06</taxon>
    </lineage>
</organism>
<feature type="domain" description="PpiC" evidence="3">
    <location>
        <begin position="102"/>
        <end position="215"/>
    </location>
</feature>
<dbReference type="SUPFAM" id="SSF109998">
    <property type="entry name" value="Triger factor/SurA peptide-binding domain-like"/>
    <property type="match status" value="1"/>
</dbReference>
<dbReference type="Gene3D" id="1.10.4030.10">
    <property type="entry name" value="Porin chaperone SurA, peptide-binding domain"/>
    <property type="match status" value="1"/>
</dbReference>
<gene>
    <name evidence="4" type="ORF">AMJ40_02910</name>
</gene>
<protein>
    <recommendedName>
        <fullName evidence="3">PpiC domain-containing protein</fullName>
    </recommendedName>
</protein>
<evidence type="ECO:0000259" key="3">
    <source>
        <dbReference type="PROSITE" id="PS50198"/>
    </source>
</evidence>
<reference evidence="4 5" key="1">
    <citation type="journal article" date="2015" name="Microbiome">
        <title>Genomic resolution of linkages in carbon, nitrogen, and sulfur cycling among widespread estuary sediment bacteria.</title>
        <authorList>
            <person name="Baker B.J."/>
            <person name="Lazar C.S."/>
            <person name="Teske A.P."/>
            <person name="Dick G.J."/>
        </authorList>
    </citation>
    <scope>NUCLEOTIDE SEQUENCE [LARGE SCALE GENOMIC DNA]</scope>
    <source>
        <strain evidence="4">DG_26</strain>
    </source>
</reference>
<dbReference type="GO" id="GO:0003755">
    <property type="term" value="F:peptidyl-prolyl cis-trans isomerase activity"/>
    <property type="evidence" value="ECO:0007669"/>
    <property type="project" value="UniProtKB-KW"/>
</dbReference>
<dbReference type="InterPro" id="IPR050245">
    <property type="entry name" value="PrsA_foldase"/>
</dbReference>
<dbReference type="InterPro" id="IPR046357">
    <property type="entry name" value="PPIase_dom_sf"/>
</dbReference>
<dbReference type="SUPFAM" id="SSF54534">
    <property type="entry name" value="FKBP-like"/>
    <property type="match status" value="1"/>
</dbReference>
<keyword evidence="1" id="KW-0697">Rotamase</keyword>
<evidence type="ECO:0000256" key="2">
    <source>
        <dbReference type="SAM" id="MobiDB-lite"/>
    </source>
</evidence>
<dbReference type="PROSITE" id="PS51257">
    <property type="entry name" value="PROKAR_LIPOPROTEIN"/>
    <property type="match status" value="1"/>
</dbReference>
<dbReference type="InterPro" id="IPR027304">
    <property type="entry name" value="Trigger_fact/SurA_dom_sf"/>
</dbReference>
<feature type="region of interest" description="Disordered" evidence="2">
    <location>
        <begin position="438"/>
        <end position="460"/>
    </location>
</feature>
<sequence length="460" mass="52892">MRRTVVAISIFAIVCACAKEKPVIVARVGSLEVTMDELQKRVGTREFSDEAQELKIKKGALESIVENKLLVLEGKDRGYEKEEEFAKKVEEWTKDAAIRHMYTKLIVEQVTVTDEEVKEAWNRLGQELRVRIIVSDTREEAEGILEELKAGGQFAKIAEERSVHKSTAAKGGDTGYIKWDNYGPELGEVLLALSPGEISDVVEMRGQYYIAKLEDRRTVVQRAFQDEEERLREQVTMMKRGKLAEDFVNELKEKANVVIDEDVLSWVEERAQAEAAERRGGVPQLTPEEKDKVLVTFHGEKWTLGETLERFGPAPPRLTDKATLQRSIEGLVIGELLWLEAKRRGLHRAEEVEQSVSERTEMDLAGRVKQEIVQNIEQPTEEEMLKFYDSNKDKFEDQDFEKAKRSIRVQLLTERRREMQEKMIEELKQKHHIEIYEENLLAKGDSGEQEKPEEEPEGLP</sequence>
<dbReference type="EMBL" id="LIZT01000021">
    <property type="protein sequence ID" value="KPJ50464.1"/>
    <property type="molecule type" value="Genomic_DNA"/>
</dbReference>
<dbReference type="PROSITE" id="PS50198">
    <property type="entry name" value="PPIC_PPIASE_2"/>
    <property type="match status" value="1"/>
</dbReference>
<comment type="caution">
    <text evidence="4">The sequence shown here is derived from an EMBL/GenBank/DDBJ whole genome shotgun (WGS) entry which is preliminary data.</text>
</comment>
<dbReference type="PANTHER" id="PTHR47245">
    <property type="entry name" value="PEPTIDYLPROLYL ISOMERASE"/>
    <property type="match status" value="1"/>
</dbReference>
<evidence type="ECO:0000313" key="4">
    <source>
        <dbReference type="EMBL" id="KPJ50464.1"/>
    </source>
</evidence>
<accession>A0A0S7WJY3</accession>
<dbReference type="Proteomes" id="UP000051124">
    <property type="component" value="Unassembled WGS sequence"/>
</dbReference>
<evidence type="ECO:0000313" key="5">
    <source>
        <dbReference type="Proteomes" id="UP000051124"/>
    </source>
</evidence>